<dbReference type="PANTHER" id="PTHR46610:SF3">
    <property type="entry name" value="OS01G0238200 PROTEIN"/>
    <property type="match status" value="1"/>
</dbReference>
<dbReference type="AlphaFoldDB" id="A0AAV5F4U8"/>
<dbReference type="InterPro" id="IPR045501">
    <property type="entry name" value="DUF6490"/>
</dbReference>
<organism evidence="2 3">
    <name type="scientific">Eleusine coracana subsp. coracana</name>
    <dbReference type="NCBI Taxonomy" id="191504"/>
    <lineage>
        <taxon>Eukaryota</taxon>
        <taxon>Viridiplantae</taxon>
        <taxon>Streptophyta</taxon>
        <taxon>Embryophyta</taxon>
        <taxon>Tracheophyta</taxon>
        <taxon>Spermatophyta</taxon>
        <taxon>Magnoliopsida</taxon>
        <taxon>Liliopsida</taxon>
        <taxon>Poales</taxon>
        <taxon>Poaceae</taxon>
        <taxon>PACMAD clade</taxon>
        <taxon>Chloridoideae</taxon>
        <taxon>Cynodonteae</taxon>
        <taxon>Eleusininae</taxon>
        <taxon>Eleusine</taxon>
    </lineage>
</organism>
<keyword evidence="3" id="KW-1185">Reference proteome</keyword>
<name>A0AAV5F4U8_ELECO</name>
<evidence type="ECO:0000313" key="3">
    <source>
        <dbReference type="Proteomes" id="UP001054889"/>
    </source>
</evidence>
<feature type="transmembrane region" description="Helical" evidence="1">
    <location>
        <begin position="183"/>
        <end position="200"/>
    </location>
</feature>
<reference evidence="2" key="2">
    <citation type="submission" date="2021-12" db="EMBL/GenBank/DDBJ databases">
        <title>Resequencing data analysis of finger millet.</title>
        <authorList>
            <person name="Hatakeyama M."/>
            <person name="Aluri S."/>
            <person name="Balachadran M.T."/>
            <person name="Sivarajan S.R."/>
            <person name="Poveda L."/>
            <person name="Shimizu-Inatsugi R."/>
            <person name="Schlapbach R."/>
            <person name="Sreeman S.M."/>
            <person name="Shimizu K.K."/>
        </authorList>
    </citation>
    <scope>NUCLEOTIDE SEQUENCE</scope>
</reference>
<dbReference type="EMBL" id="BQKI01000081">
    <property type="protein sequence ID" value="GJN29663.1"/>
    <property type="molecule type" value="Genomic_DNA"/>
</dbReference>
<keyword evidence="1" id="KW-0812">Transmembrane</keyword>
<reference evidence="2" key="1">
    <citation type="journal article" date="2018" name="DNA Res.">
        <title>Multiple hybrid de novo genome assembly of finger millet, an orphan allotetraploid crop.</title>
        <authorList>
            <person name="Hatakeyama M."/>
            <person name="Aluri S."/>
            <person name="Balachadran M.T."/>
            <person name="Sivarajan S.R."/>
            <person name="Patrignani A."/>
            <person name="Gruter S."/>
            <person name="Poveda L."/>
            <person name="Shimizu-Inatsugi R."/>
            <person name="Baeten J."/>
            <person name="Francoijs K.J."/>
            <person name="Nataraja K.N."/>
            <person name="Reddy Y.A.N."/>
            <person name="Phadnis S."/>
            <person name="Ravikumar R.L."/>
            <person name="Schlapbach R."/>
            <person name="Sreeman S.M."/>
            <person name="Shimizu K.K."/>
        </authorList>
    </citation>
    <scope>NUCLEOTIDE SEQUENCE</scope>
</reference>
<sequence>MAHYSFLTKLGFSTLTCNSLLAIYQSHDDPGSVAFVISSYAAIVLLFSLVRKLEGADRETRSKIHASVWALTTLLTGMFASKVAALMPQFIAVQVAVWTLSTALTVLFSSKVAPLMAPVVAMMAWAYAAALVCLAANLVLCVRRDDRAFLAFAHLNLLLLFWCARRFDAAPQGSAAHYRRARLAVWLLTASLTASFTWRMCALLPAPVAAAAWVLAAATVGGGFYLLFVRDAK</sequence>
<feature type="transmembrane region" description="Helical" evidence="1">
    <location>
        <begin position="115"/>
        <end position="140"/>
    </location>
</feature>
<gene>
    <name evidence="2" type="primary">gb17912</name>
    <name evidence="2" type="ORF">PR202_gb17912</name>
</gene>
<feature type="transmembrane region" description="Helical" evidence="1">
    <location>
        <begin position="206"/>
        <end position="228"/>
    </location>
</feature>
<comment type="caution">
    <text evidence="2">The sequence shown here is derived from an EMBL/GenBank/DDBJ whole genome shotgun (WGS) entry which is preliminary data.</text>
</comment>
<evidence type="ECO:0000256" key="1">
    <source>
        <dbReference type="SAM" id="Phobius"/>
    </source>
</evidence>
<proteinExistence type="predicted"/>
<evidence type="ECO:0000313" key="2">
    <source>
        <dbReference type="EMBL" id="GJN29663.1"/>
    </source>
</evidence>
<protein>
    <submittedName>
        <fullName evidence="2">Uncharacterized protein</fullName>
    </submittedName>
</protein>
<dbReference type="PANTHER" id="PTHR46610">
    <property type="entry name" value="OS05G0181300 PROTEIN"/>
    <property type="match status" value="1"/>
</dbReference>
<dbReference type="Pfam" id="PF20100">
    <property type="entry name" value="DUF6490"/>
    <property type="match status" value="2"/>
</dbReference>
<keyword evidence="1" id="KW-0472">Membrane</keyword>
<feature type="transmembrane region" description="Helical" evidence="1">
    <location>
        <begin position="32"/>
        <end position="50"/>
    </location>
</feature>
<accession>A0AAV5F4U8</accession>
<keyword evidence="1" id="KW-1133">Transmembrane helix</keyword>
<dbReference type="Proteomes" id="UP001054889">
    <property type="component" value="Unassembled WGS sequence"/>
</dbReference>